<evidence type="ECO:0000313" key="4">
    <source>
        <dbReference type="EMBL" id="ESV64441.1"/>
    </source>
</evidence>
<evidence type="ECO:0000259" key="3">
    <source>
        <dbReference type="Pfam" id="PF03061"/>
    </source>
</evidence>
<dbReference type="SUPFAM" id="SSF54637">
    <property type="entry name" value="Thioesterase/thiol ester dehydrase-isomerase"/>
    <property type="match status" value="1"/>
</dbReference>
<name>A0A829MHW3_9MYCO</name>
<reference evidence="4 5" key="1">
    <citation type="journal article" date="2014" name="Emerg. Infect. Dis.">
        <title>High-level Relatedness among Mycobacterium abscessus subsp. massiliense Strains from Widely Separated Outbreaks.</title>
        <authorList>
            <person name="Tettelin H."/>
            <person name="Davidson R.M."/>
            <person name="Agrawal S."/>
            <person name="Aitken M.L."/>
            <person name="Shallom S."/>
            <person name="Hasan N.A."/>
            <person name="Strong M."/>
            <person name="Nogueira de Moura V.C."/>
            <person name="De Groote M.A."/>
            <person name="Duarte R.S."/>
            <person name="Hine E."/>
            <person name="Parankush S."/>
            <person name="Su Q."/>
            <person name="Daugherty S.C."/>
            <person name="Fraser C.M."/>
            <person name="Brown-Elliott B.A."/>
            <person name="Wallace R.J.Jr."/>
            <person name="Holland S.M."/>
            <person name="Sampaio E.P."/>
            <person name="Olivier K.N."/>
            <person name="Jackson M."/>
            <person name="Zelazny A.M."/>
        </authorList>
    </citation>
    <scope>NUCLEOTIDE SEQUENCE [LARGE SCALE GENOMIC DNA]</scope>
    <source>
        <strain evidence="4 5">MAB_091912_2446</strain>
    </source>
</reference>
<dbReference type="PANTHER" id="PTHR21660">
    <property type="entry name" value="THIOESTERASE SUPERFAMILY MEMBER-RELATED"/>
    <property type="match status" value="1"/>
</dbReference>
<dbReference type="Proteomes" id="UP000018502">
    <property type="component" value="Unassembled WGS sequence"/>
</dbReference>
<dbReference type="InterPro" id="IPR003736">
    <property type="entry name" value="PAAI_dom"/>
</dbReference>
<dbReference type="Pfam" id="PF03061">
    <property type="entry name" value="4HBT"/>
    <property type="match status" value="1"/>
</dbReference>
<dbReference type="InterPro" id="IPR029069">
    <property type="entry name" value="HotDog_dom_sf"/>
</dbReference>
<evidence type="ECO:0000313" key="5">
    <source>
        <dbReference type="Proteomes" id="UP000018502"/>
    </source>
</evidence>
<feature type="domain" description="Thioesterase" evidence="3">
    <location>
        <begin position="50"/>
        <end position="127"/>
    </location>
</feature>
<dbReference type="CDD" id="cd03443">
    <property type="entry name" value="PaaI_thioesterase"/>
    <property type="match status" value="1"/>
</dbReference>
<comment type="similarity">
    <text evidence="1">Belongs to the thioesterase PaaI family.</text>
</comment>
<dbReference type="AlphaFoldDB" id="A0A829MHW3"/>
<organism evidence="4 5">
    <name type="scientific">Mycobacteroides abscessus MAB_091912_2446</name>
    <dbReference type="NCBI Taxonomy" id="1335414"/>
    <lineage>
        <taxon>Bacteria</taxon>
        <taxon>Bacillati</taxon>
        <taxon>Actinomycetota</taxon>
        <taxon>Actinomycetes</taxon>
        <taxon>Mycobacteriales</taxon>
        <taxon>Mycobacteriaceae</taxon>
        <taxon>Mycobacteroides</taxon>
        <taxon>Mycobacteroides abscessus</taxon>
    </lineage>
</organism>
<proteinExistence type="inferred from homology"/>
<comment type="caution">
    <text evidence="4">The sequence shown here is derived from an EMBL/GenBank/DDBJ whole genome shotgun (WGS) entry which is preliminary data.</text>
</comment>
<dbReference type="InterPro" id="IPR039298">
    <property type="entry name" value="ACOT13"/>
</dbReference>
<gene>
    <name evidence="4" type="ORF">L833_1825</name>
</gene>
<dbReference type="Gene3D" id="3.10.129.10">
    <property type="entry name" value="Hotdog Thioesterase"/>
    <property type="match status" value="1"/>
</dbReference>
<keyword evidence="2" id="KW-0378">Hydrolase</keyword>
<dbReference type="PANTHER" id="PTHR21660:SF1">
    <property type="entry name" value="ACYL-COENZYME A THIOESTERASE 13"/>
    <property type="match status" value="1"/>
</dbReference>
<sequence length="137" mass="14253">MSMPTRTEIITQFVPNSPLCQHLGITLTEIGDDRAVLHMPFKPELVTLGQTVHGGAIATLADTAAMAAAWADDVVPEKFGGATASLAVNYVSAANAADLTAVGQVVRRGKRLSNIEVTVCDSAGQVVAKALATYNFA</sequence>
<evidence type="ECO:0000256" key="2">
    <source>
        <dbReference type="ARBA" id="ARBA00022801"/>
    </source>
</evidence>
<accession>A0A829MHW3</accession>
<dbReference type="GO" id="GO:0047617">
    <property type="term" value="F:fatty acyl-CoA hydrolase activity"/>
    <property type="evidence" value="ECO:0007669"/>
    <property type="project" value="InterPro"/>
</dbReference>
<dbReference type="InterPro" id="IPR006683">
    <property type="entry name" value="Thioestr_dom"/>
</dbReference>
<dbReference type="EMBL" id="AYTF01000001">
    <property type="protein sequence ID" value="ESV64441.1"/>
    <property type="molecule type" value="Genomic_DNA"/>
</dbReference>
<evidence type="ECO:0000256" key="1">
    <source>
        <dbReference type="ARBA" id="ARBA00008324"/>
    </source>
</evidence>
<protein>
    <recommendedName>
        <fullName evidence="3">Thioesterase domain-containing protein</fullName>
    </recommendedName>
</protein>
<dbReference type="NCBIfam" id="TIGR00369">
    <property type="entry name" value="unchar_dom_1"/>
    <property type="match status" value="1"/>
</dbReference>